<dbReference type="AlphaFoldDB" id="A0A2B7XPM7"/>
<keyword evidence="3" id="KW-1185">Reference proteome</keyword>
<protein>
    <submittedName>
        <fullName evidence="2">Uncharacterized protein</fullName>
    </submittedName>
</protein>
<gene>
    <name evidence="2" type="ORF">AJ79_05404</name>
</gene>
<proteinExistence type="predicted"/>
<evidence type="ECO:0000313" key="3">
    <source>
        <dbReference type="Proteomes" id="UP000223968"/>
    </source>
</evidence>
<comment type="caution">
    <text evidence="2">The sequence shown here is derived from an EMBL/GenBank/DDBJ whole genome shotgun (WGS) entry which is preliminary data.</text>
</comment>
<accession>A0A2B7XPM7</accession>
<dbReference type="Proteomes" id="UP000223968">
    <property type="component" value="Unassembled WGS sequence"/>
</dbReference>
<evidence type="ECO:0000256" key="1">
    <source>
        <dbReference type="SAM" id="SignalP"/>
    </source>
</evidence>
<name>A0A2B7XPM7_9EURO</name>
<keyword evidence="1" id="KW-0732">Signal</keyword>
<organism evidence="2 3">
    <name type="scientific">Helicocarpus griseus UAMH5409</name>
    <dbReference type="NCBI Taxonomy" id="1447875"/>
    <lineage>
        <taxon>Eukaryota</taxon>
        <taxon>Fungi</taxon>
        <taxon>Dikarya</taxon>
        <taxon>Ascomycota</taxon>
        <taxon>Pezizomycotina</taxon>
        <taxon>Eurotiomycetes</taxon>
        <taxon>Eurotiomycetidae</taxon>
        <taxon>Onygenales</taxon>
        <taxon>Ajellomycetaceae</taxon>
        <taxon>Helicocarpus</taxon>
    </lineage>
</organism>
<feature type="chain" id="PRO_5012970820" evidence="1">
    <location>
        <begin position="19"/>
        <end position="62"/>
    </location>
</feature>
<reference evidence="2 3" key="1">
    <citation type="submission" date="2017-10" db="EMBL/GenBank/DDBJ databases">
        <title>Comparative genomics in systemic dimorphic fungi from Ajellomycetaceae.</title>
        <authorList>
            <person name="Munoz J.F."/>
            <person name="Mcewen J.G."/>
            <person name="Clay O.K."/>
            <person name="Cuomo C.A."/>
        </authorList>
    </citation>
    <scope>NUCLEOTIDE SEQUENCE [LARGE SCALE GENOMIC DNA]</scope>
    <source>
        <strain evidence="2 3">UAMH5409</strain>
    </source>
</reference>
<dbReference type="EMBL" id="PDNB01000085">
    <property type="protein sequence ID" value="PGH10582.1"/>
    <property type="molecule type" value="Genomic_DNA"/>
</dbReference>
<evidence type="ECO:0000313" key="2">
    <source>
        <dbReference type="EMBL" id="PGH10582.1"/>
    </source>
</evidence>
<sequence length="62" mass="6979">MKFTLAFFLAAIVGMVAAVPNAGSPIEERQCNGKPSNFYESMSKNVKSKSEINMENFPYRTW</sequence>
<feature type="signal peptide" evidence="1">
    <location>
        <begin position="1"/>
        <end position="18"/>
    </location>
</feature>